<dbReference type="Gene3D" id="2.60.40.1120">
    <property type="entry name" value="Carboxypeptidase-like, regulatory domain"/>
    <property type="match status" value="1"/>
</dbReference>
<evidence type="ECO:0000313" key="14">
    <source>
        <dbReference type="EMBL" id="KAB4241419.1"/>
    </source>
</evidence>
<proteinExistence type="inferred from homology"/>
<evidence type="ECO:0000313" key="28">
    <source>
        <dbReference type="Proteomes" id="UP000462376"/>
    </source>
</evidence>
<evidence type="ECO:0000256" key="7">
    <source>
        <dbReference type="ARBA" id="ARBA00023237"/>
    </source>
</evidence>
<evidence type="ECO:0000313" key="16">
    <source>
        <dbReference type="EMBL" id="MDC1750894.1"/>
    </source>
</evidence>
<evidence type="ECO:0000256" key="9">
    <source>
        <dbReference type="RuleBase" id="RU003357"/>
    </source>
</evidence>
<dbReference type="Pfam" id="PF13715">
    <property type="entry name" value="CarbopepD_reg_2"/>
    <property type="match status" value="1"/>
</dbReference>
<dbReference type="EMBL" id="JAQNQY010000001">
    <property type="protein sequence ID" value="MDC1750894.1"/>
    <property type="molecule type" value="Genomic_DNA"/>
</dbReference>
<comment type="subcellular location">
    <subcellularLocation>
        <location evidence="1 8">Cell outer membrane</location>
        <topology evidence="1 8">Multi-pass membrane protein</topology>
    </subcellularLocation>
</comment>
<sequence>MKYFKRNGFVALVSMLSLTAYAGDSLPLSVAVSETKEFIQVSGHGIDTSNVIQQERIIQGTVLEEGTNEPLVGVNVVVKGTTIGTTTDIDGKYSIKIPSDKAILVFSYIGQKTEEYSVKGLNFLNVIMKSDATMLSEVVVYTGYMTQKKADLTGSVAMANASDLKKNASANAMKSLQGKMAGVHITTNGGNPAEGTTVQIRGLSSLSGGVKPLIVLDGMPTENLNLRDINSGDIESIQVLKDAASASIYGARASGGVILIQTKKGQAGKTNIEYNGSVSINTVLNKPTLMNAEQYGRAAFQAQAYDERVYGTSISLPSAYNYTWHRGDNGIAVLDEVKVAEYLNADQTVRGSDTDWMGEIFQTAISHNHQLTISNGSEKSKSLFSLGYFNNEGTQIHTFFRQYSIRANTEYSLIKNHLKVGENLAVSYLQYRDQSETWWAMINPPASPVYDENGGWAGAPGFDDFTNPVRLLTMNKDNINNYVKIIGNIFLDLNIWKGISARTQFGLDYGNAYNRAVDGVWSETGGRNSDGENYVGSYQSHPLSYVWTNTLSYTLSTGKHNLDVVLGTEATRFVQEGFSARREGIYLEDRDFAHIGVTTGEKYNLGSSADEYTYFSLFGKANYVYNGKYLLSATVRRDGSSLFGENNRYATFPAFSVGWRIKDEAFMEDFDFLSDLKLRASWGANGSVQGLPRGYTTTPFTTDYFGTSYPIQGNESGPLYSGYKRTWLGNPDLKWETTTQTDLAVDFGFFNQRLTGSLGYYFKKTKDILVQTPYIAVMGEGGEPWINGANMNNQGLEFEVSFRNDPSAEFQYTISANIGTYKTKLTELPENVINKYPGDGVRDFVIGRSPNVFYGLVADGIFKTQEEVDNHAEQPGKAIGRIRYKDLDGDGRVDELTDRTYIGTADPDFFGGITFDFKYRNFDLNMFFQGVFGNQVSNDWKRQSDFWHISGSVPVGKNHPTRLLDAWSFDNPDSDIPAMTNVMTNNEQRMSTYYIEDGSYLKLRNIELGYTFPAKITNKMMMKNLRVYASARNVFTLKKFWGDDQFTSFDPEMSGYGYLTPFTMTFGLNVTF</sequence>
<reference evidence="27 28" key="4">
    <citation type="journal article" date="2019" name="Nat. Med.">
        <title>A library of human gut bacterial isolates paired with longitudinal multiomics data enables mechanistic microbiome research.</title>
        <authorList>
            <person name="Poyet M."/>
            <person name="Groussin M."/>
            <person name="Gibbons S.M."/>
            <person name="Avila-Pacheco J."/>
            <person name="Jiang X."/>
            <person name="Kearney S.M."/>
            <person name="Perrotta A.R."/>
            <person name="Berdy B."/>
            <person name="Zhao S."/>
            <person name="Lieberman T.D."/>
            <person name="Swanson P.K."/>
            <person name="Smith M."/>
            <person name="Roesemann S."/>
            <person name="Alexander J.E."/>
            <person name="Rich S.A."/>
            <person name="Livny J."/>
            <person name="Vlamakis H."/>
            <person name="Clish C."/>
            <person name="Bullock K."/>
            <person name="Deik A."/>
            <person name="Scott J."/>
            <person name="Pierce K.A."/>
            <person name="Xavier R.J."/>
            <person name="Alm E.J."/>
        </authorList>
    </citation>
    <scope>NUCLEOTIDE SEQUENCE [LARGE SCALE GENOMIC DNA]</scope>
    <source>
        <strain evidence="14 28">BIOML-A5</strain>
        <strain evidence="15 27">BIOML-A6</strain>
    </source>
</reference>
<dbReference type="PATRIC" id="fig|820.27.peg.3171"/>
<dbReference type="PROSITE" id="PS52016">
    <property type="entry name" value="TONB_DEPENDENT_REC_3"/>
    <property type="match status" value="1"/>
</dbReference>
<evidence type="ECO:0000313" key="29">
    <source>
        <dbReference type="Proteomes" id="UP001218502"/>
    </source>
</evidence>
<dbReference type="Proteomes" id="UP000186549">
    <property type="component" value="Unassembled WGS sequence"/>
</dbReference>
<dbReference type="NCBIfam" id="TIGR04057">
    <property type="entry name" value="SusC_RagA_signa"/>
    <property type="match status" value="1"/>
</dbReference>
<reference evidence="18 23" key="2">
    <citation type="journal article" date="2016" name="Nat. Biotechnol.">
        <title>Measurement of bacterial replication rates in microbial communities.</title>
        <authorList>
            <person name="Brown C.T."/>
            <person name="Olm M.R."/>
            <person name="Thomas B.C."/>
            <person name="Banfield J.F."/>
        </authorList>
    </citation>
    <scope>NUCLEOTIDE SEQUENCE [LARGE SCALE GENOMIC DNA]</scope>
    <source>
        <strain evidence="18">45_41</strain>
    </source>
</reference>
<feature type="chain" id="PRO_5014530740" evidence="10">
    <location>
        <begin position="23"/>
        <end position="1072"/>
    </location>
</feature>
<evidence type="ECO:0000313" key="27">
    <source>
        <dbReference type="Proteomes" id="UP000431575"/>
    </source>
</evidence>
<dbReference type="SUPFAM" id="SSF56935">
    <property type="entry name" value="Porins"/>
    <property type="match status" value="1"/>
</dbReference>
<dbReference type="EMBL" id="MNQU01000034">
    <property type="protein sequence ID" value="OKZ39875.1"/>
    <property type="molecule type" value="Genomic_DNA"/>
</dbReference>
<evidence type="ECO:0000313" key="23">
    <source>
        <dbReference type="Proteomes" id="UP000186549"/>
    </source>
</evidence>
<organism evidence="16 29">
    <name type="scientific">Bacteroides uniformis</name>
    <dbReference type="NCBI Taxonomy" id="820"/>
    <lineage>
        <taxon>Bacteria</taxon>
        <taxon>Pseudomonadati</taxon>
        <taxon>Bacteroidota</taxon>
        <taxon>Bacteroidia</taxon>
        <taxon>Bacteroidales</taxon>
        <taxon>Bacteroidaceae</taxon>
        <taxon>Bacteroides</taxon>
    </lineage>
</organism>
<dbReference type="EMBL" id="CZAF01000002">
    <property type="protein sequence ID" value="CUO49772.1"/>
    <property type="molecule type" value="Genomic_DNA"/>
</dbReference>
<dbReference type="EMBL" id="QSPV01000003">
    <property type="protein sequence ID" value="RGJ96173.1"/>
    <property type="molecule type" value="Genomic_DNA"/>
</dbReference>
<evidence type="ECO:0000313" key="18">
    <source>
        <dbReference type="EMBL" id="OKZ39875.1"/>
    </source>
</evidence>
<dbReference type="Proteomes" id="UP000260844">
    <property type="component" value="Unassembled WGS sequence"/>
</dbReference>
<evidence type="ECO:0000313" key="19">
    <source>
        <dbReference type="EMBL" id="RGJ96173.1"/>
    </source>
</evidence>
<evidence type="ECO:0000256" key="1">
    <source>
        <dbReference type="ARBA" id="ARBA00004571"/>
    </source>
</evidence>
<evidence type="ECO:0000256" key="8">
    <source>
        <dbReference type="PROSITE-ProRule" id="PRU01360"/>
    </source>
</evidence>
<accession>A0A139K0Z3</accession>
<evidence type="ECO:0000313" key="17">
    <source>
        <dbReference type="EMBL" id="MDC1854568.1"/>
    </source>
</evidence>
<dbReference type="EMBL" id="QSHA01000002">
    <property type="protein sequence ID" value="RHB76675.1"/>
    <property type="molecule type" value="Genomic_DNA"/>
</dbReference>
<evidence type="ECO:0000313" key="21">
    <source>
        <dbReference type="EMBL" id="RHC71696.1"/>
    </source>
</evidence>
<keyword evidence="3 8" id="KW-1134">Transmembrane beta strand</keyword>
<dbReference type="Pfam" id="PF00593">
    <property type="entry name" value="TonB_dep_Rec_b-barrel"/>
    <property type="match status" value="1"/>
</dbReference>
<dbReference type="OrthoDB" id="1109428at2"/>
<dbReference type="Proteomes" id="UP000431575">
    <property type="component" value="Unassembled WGS sequence"/>
</dbReference>
<evidence type="ECO:0000313" key="15">
    <source>
        <dbReference type="EMBL" id="KAB4244424.1"/>
    </source>
</evidence>
<dbReference type="Gene3D" id="2.170.130.10">
    <property type="entry name" value="TonB-dependent receptor, plug domain"/>
    <property type="match status" value="1"/>
</dbReference>
<evidence type="ECO:0000256" key="4">
    <source>
        <dbReference type="ARBA" id="ARBA00022692"/>
    </source>
</evidence>
<dbReference type="InterPro" id="IPR000531">
    <property type="entry name" value="Beta-barrel_TonB"/>
</dbReference>
<evidence type="ECO:0000313" key="13">
    <source>
        <dbReference type="EMBL" id="CUO49772.1"/>
    </source>
</evidence>
<evidence type="ECO:0000259" key="12">
    <source>
        <dbReference type="Pfam" id="PF07715"/>
    </source>
</evidence>
<feature type="signal peptide" evidence="10">
    <location>
        <begin position="1"/>
        <end position="22"/>
    </location>
</feature>
<dbReference type="RefSeq" id="WP_057097367.1">
    <property type="nucleotide sequence ID" value="NZ_CAXVJK010000009.1"/>
</dbReference>
<dbReference type="InterPro" id="IPR023997">
    <property type="entry name" value="TonB-dep_OMP_SusC/RagA_CS"/>
</dbReference>
<dbReference type="InterPro" id="IPR039426">
    <property type="entry name" value="TonB-dep_rcpt-like"/>
</dbReference>
<evidence type="ECO:0000313" key="25">
    <source>
        <dbReference type="Proteomes" id="UP000284514"/>
    </source>
</evidence>
<dbReference type="SUPFAM" id="SSF49464">
    <property type="entry name" value="Carboxypeptidase regulatory domain-like"/>
    <property type="match status" value="1"/>
</dbReference>
<dbReference type="Gene3D" id="2.40.170.20">
    <property type="entry name" value="TonB-dependent receptor, beta-barrel domain"/>
    <property type="match status" value="1"/>
</dbReference>
<name>A0A139K0Z3_BACUN</name>
<evidence type="ECO:0000256" key="3">
    <source>
        <dbReference type="ARBA" id="ARBA00022452"/>
    </source>
</evidence>
<dbReference type="InterPro" id="IPR036942">
    <property type="entry name" value="Beta-barrel_TonB_sf"/>
</dbReference>
<keyword evidence="16" id="KW-0675">Receptor</keyword>
<dbReference type="Proteomes" id="UP001218502">
    <property type="component" value="Unassembled WGS sequence"/>
</dbReference>
<evidence type="ECO:0000256" key="6">
    <source>
        <dbReference type="ARBA" id="ARBA00023136"/>
    </source>
</evidence>
<feature type="domain" description="TonB-dependent receptor-like beta-barrel" evidence="11">
    <location>
        <begin position="491"/>
        <end position="1033"/>
    </location>
</feature>
<keyword evidence="6 8" id="KW-0472">Membrane</keyword>
<keyword evidence="4 8" id="KW-0812">Transmembrane</keyword>
<dbReference type="EMBL" id="JAQNSB010000008">
    <property type="protein sequence ID" value="MDC1854568.1"/>
    <property type="molecule type" value="Genomic_DNA"/>
</dbReference>
<dbReference type="InterPro" id="IPR008969">
    <property type="entry name" value="CarboxyPept-like_regulatory"/>
</dbReference>
<dbReference type="InterPro" id="IPR037066">
    <property type="entry name" value="Plug_dom_sf"/>
</dbReference>
<gene>
    <name evidence="18" type="ORF">BHV79_01510</name>
    <name evidence="21" type="ORF">DW831_17335</name>
    <name evidence="20" type="ORF">DW873_04085</name>
    <name evidence="19" type="ORF">DXD40_05620</name>
    <name evidence="13" type="ORF">ERS852462_00593</name>
    <name evidence="15" type="ORF">GAP41_07445</name>
    <name evidence="14" type="ORF">GAP47_02045</name>
    <name evidence="16" type="ORF">POY80_00360</name>
    <name evidence="17" type="ORF">POZ22_07205</name>
</gene>
<dbReference type="Proteomes" id="UP000284514">
    <property type="component" value="Unassembled WGS sequence"/>
</dbReference>
<dbReference type="EMBL" id="WCTL01000001">
    <property type="protein sequence ID" value="KAB4241419.1"/>
    <property type="molecule type" value="Genomic_DNA"/>
</dbReference>
<dbReference type="Proteomes" id="UP001214113">
    <property type="component" value="Unassembled WGS sequence"/>
</dbReference>
<reference evidence="13 22" key="1">
    <citation type="submission" date="2015-09" db="EMBL/GenBank/DDBJ databases">
        <authorList>
            <consortium name="Pathogen Informatics"/>
        </authorList>
    </citation>
    <scope>NUCLEOTIDE SEQUENCE [LARGE SCALE GENOMIC DNA]</scope>
    <source>
        <strain evidence="13 22">2789STDY5834847</strain>
    </source>
</reference>
<keyword evidence="7 8" id="KW-0998">Cell outer membrane</keyword>
<reference evidence="16" key="5">
    <citation type="submission" date="2022-10" db="EMBL/GenBank/DDBJ databases">
        <title>Human gut microbiome strain richness.</title>
        <authorList>
            <person name="Chen-Liaw A."/>
        </authorList>
    </citation>
    <scope>NUCLEOTIDE SEQUENCE</scope>
    <source>
        <strain evidence="16">A1_m1001262Bd0_191120</strain>
        <strain evidence="17">BSD2780061687st1_G10_BSD2780061687b_171204</strain>
    </source>
</reference>
<dbReference type="AlphaFoldDB" id="A0A139K0Z3"/>
<evidence type="ECO:0000259" key="11">
    <source>
        <dbReference type="Pfam" id="PF00593"/>
    </source>
</evidence>
<feature type="domain" description="TonB-dependent receptor plug" evidence="12">
    <location>
        <begin position="149"/>
        <end position="257"/>
    </location>
</feature>
<dbReference type="InterPro" id="IPR023996">
    <property type="entry name" value="TonB-dep_OMP_SusC/RagA"/>
</dbReference>
<keyword evidence="10" id="KW-0732">Signal</keyword>
<dbReference type="Proteomes" id="UP000286114">
    <property type="component" value="Unassembled WGS sequence"/>
</dbReference>
<dbReference type="Proteomes" id="UP000462376">
    <property type="component" value="Unassembled WGS sequence"/>
</dbReference>
<evidence type="ECO:0000256" key="2">
    <source>
        <dbReference type="ARBA" id="ARBA00022448"/>
    </source>
</evidence>
<keyword evidence="5 9" id="KW-0798">TonB box</keyword>
<evidence type="ECO:0000313" key="20">
    <source>
        <dbReference type="EMBL" id="RHB76675.1"/>
    </source>
</evidence>
<protein>
    <submittedName>
        <fullName evidence="18">SusC/RagA family TonB-linked outer membrane protein</fullName>
    </submittedName>
    <submittedName>
        <fullName evidence="13">TonB-dependent outer membrane receptor protein</fullName>
    </submittedName>
    <submittedName>
        <fullName evidence="16">TonB-dependent receptor</fullName>
    </submittedName>
</protein>
<evidence type="ECO:0000313" key="24">
    <source>
        <dbReference type="Proteomes" id="UP000260844"/>
    </source>
</evidence>
<dbReference type="InterPro" id="IPR012910">
    <property type="entry name" value="Plug_dom"/>
</dbReference>
<dbReference type="GO" id="GO:0009279">
    <property type="term" value="C:cell outer membrane"/>
    <property type="evidence" value="ECO:0007669"/>
    <property type="project" value="UniProtKB-SubCell"/>
</dbReference>
<evidence type="ECO:0000256" key="5">
    <source>
        <dbReference type="ARBA" id="ARBA00023077"/>
    </source>
</evidence>
<comment type="similarity">
    <text evidence="8 9">Belongs to the TonB-dependent receptor family.</text>
</comment>
<reference evidence="24 25" key="3">
    <citation type="submission" date="2018-08" db="EMBL/GenBank/DDBJ databases">
        <title>A genome reference for cultivated species of the human gut microbiota.</title>
        <authorList>
            <person name="Zou Y."/>
            <person name="Xue W."/>
            <person name="Luo G."/>
        </authorList>
    </citation>
    <scope>NUCLEOTIDE SEQUENCE [LARGE SCALE GENOMIC DNA]</scope>
    <source>
        <strain evidence="21 25">AM34-25</strain>
        <strain evidence="20 26">AM39-1</strain>
        <strain evidence="19 24">TM04-30</strain>
    </source>
</reference>
<dbReference type="Pfam" id="PF07715">
    <property type="entry name" value="Plug"/>
    <property type="match status" value="1"/>
</dbReference>
<dbReference type="NCBIfam" id="TIGR04056">
    <property type="entry name" value="OMP_RagA_SusC"/>
    <property type="match status" value="1"/>
</dbReference>
<keyword evidence="2 8" id="KW-0813">Transport</keyword>
<evidence type="ECO:0000313" key="22">
    <source>
        <dbReference type="Proteomes" id="UP000095614"/>
    </source>
</evidence>
<dbReference type="Proteomes" id="UP000095614">
    <property type="component" value="Unassembled WGS sequence"/>
</dbReference>
<evidence type="ECO:0000313" key="26">
    <source>
        <dbReference type="Proteomes" id="UP000286114"/>
    </source>
</evidence>
<evidence type="ECO:0000256" key="10">
    <source>
        <dbReference type="SAM" id="SignalP"/>
    </source>
</evidence>
<dbReference type="EMBL" id="WCTM01000003">
    <property type="protein sequence ID" value="KAB4244424.1"/>
    <property type="molecule type" value="Genomic_DNA"/>
</dbReference>
<dbReference type="EMBL" id="QSIF01000037">
    <property type="protein sequence ID" value="RHC71696.1"/>
    <property type="molecule type" value="Genomic_DNA"/>
</dbReference>